<evidence type="ECO:0000313" key="1">
    <source>
        <dbReference type="EMBL" id="OWP62727.1"/>
    </source>
</evidence>
<keyword evidence="2" id="KW-1185">Reference proteome</keyword>
<comment type="caution">
    <text evidence="1">The sequence shown here is derived from an EMBL/GenBank/DDBJ whole genome shotgun (WGS) entry which is preliminary data.</text>
</comment>
<sequence>MSLGSKKQYLRRFAEPYAAYSLLTTAADYNRFLQALRTGRGLKPATAHLLTTAANEAQRCGNPVSPTDPFIGWATGVGLATTIAGPAFWHWGDNDDFQGFFMVLPGRQESLLFFTNSAHGLELTDNVLRLFIGPGEYRVMQWLAEE</sequence>
<dbReference type="EMBL" id="NIRR01000020">
    <property type="protein sequence ID" value="OWP62727.1"/>
    <property type="molecule type" value="Genomic_DNA"/>
</dbReference>
<accession>A0A246FJI2</accession>
<dbReference type="Proteomes" id="UP000197277">
    <property type="component" value="Unassembled WGS sequence"/>
</dbReference>
<dbReference type="Gene3D" id="3.40.710.10">
    <property type="entry name" value="DD-peptidase/beta-lactamase superfamily"/>
    <property type="match status" value="1"/>
</dbReference>
<dbReference type="SUPFAM" id="SSF56601">
    <property type="entry name" value="beta-lactamase/transpeptidase-like"/>
    <property type="match status" value="1"/>
</dbReference>
<name>A0A246FJI2_9BACT</name>
<evidence type="ECO:0000313" key="2">
    <source>
        <dbReference type="Proteomes" id="UP000197277"/>
    </source>
</evidence>
<dbReference type="AlphaFoldDB" id="A0A246FJI2"/>
<proteinExistence type="predicted"/>
<protein>
    <submittedName>
        <fullName evidence="1">Uncharacterized protein</fullName>
    </submittedName>
</protein>
<organism evidence="1 2">
    <name type="scientific">Hymenobacter amundsenii</name>
    <dbReference type="NCBI Taxonomy" id="2006685"/>
    <lineage>
        <taxon>Bacteria</taxon>
        <taxon>Pseudomonadati</taxon>
        <taxon>Bacteroidota</taxon>
        <taxon>Cytophagia</taxon>
        <taxon>Cytophagales</taxon>
        <taxon>Hymenobacteraceae</taxon>
        <taxon>Hymenobacter</taxon>
    </lineage>
</organism>
<gene>
    <name evidence="1" type="ORF">CDA63_12505</name>
</gene>
<dbReference type="InterPro" id="IPR012338">
    <property type="entry name" value="Beta-lactam/transpept-like"/>
</dbReference>
<reference evidence="1 2" key="1">
    <citation type="submission" date="2017-06" db="EMBL/GenBank/DDBJ databases">
        <title>Hymenobacter amundsenii sp. nov. isolated from regoliths in Antarctica.</title>
        <authorList>
            <person name="Sedlacek I."/>
            <person name="Kralova S."/>
            <person name="Pantucek R."/>
            <person name="Svec P."/>
            <person name="Holochova P."/>
            <person name="Stankova E."/>
            <person name="Vrbovska V."/>
            <person name="Busse H.-J."/>
        </authorList>
    </citation>
    <scope>NUCLEOTIDE SEQUENCE [LARGE SCALE GENOMIC DNA]</scope>
    <source>
        <strain evidence="1 2">CCM 8682</strain>
    </source>
</reference>